<evidence type="ECO:0000313" key="2">
    <source>
        <dbReference type="Proteomes" id="UP000326780"/>
    </source>
</evidence>
<protein>
    <submittedName>
        <fullName evidence="1">Uncharacterized protein</fullName>
    </submittedName>
</protein>
<dbReference type="Proteomes" id="UP000326780">
    <property type="component" value="Chromosome"/>
</dbReference>
<accession>A0A5Q0MB20</accession>
<proteinExistence type="predicted"/>
<reference evidence="1 2" key="1">
    <citation type="submission" date="2019-10" db="EMBL/GenBank/DDBJ databases">
        <title>Complete genome sequence of Variovorax paradoxus 5C-2.</title>
        <authorList>
            <person name="Gogoleva N.E."/>
            <person name="Balkin A.S."/>
        </authorList>
    </citation>
    <scope>NUCLEOTIDE SEQUENCE [LARGE SCALE GENOMIC DNA]</scope>
    <source>
        <strain evidence="1 2">5C-2</strain>
    </source>
</reference>
<name>A0A5Q0MB20_VARPD</name>
<organism evidence="1 2">
    <name type="scientific">Variovorax paradoxus</name>
    <dbReference type="NCBI Taxonomy" id="34073"/>
    <lineage>
        <taxon>Bacteria</taxon>
        <taxon>Pseudomonadati</taxon>
        <taxon>Pseudomonadota</taxon>
        <taxon>Betaproteobacteria</taxon>
        <taxon>Burkholderiales</taxon>
        <taxon>Comamonadaceae</taxon>
        <taxon>Variovorax</taxon>
    </lineage>
</organism>
<gene>
    <name evidence="1" type="ORF">GFK26_26640</name>
</gene>
<dbReference type="EMBL" id="CP045644">
    <property type="protein sequence ID" value="QFZ86087.1"/>
    <property type="molecule type" value="Genomic_DNA"/>
</dbReference>
<evidence type="ECO:0000313" key="1">
    <source>
        <dbReference type="EMBL" id="QFZ86087.1"/>
    </source>
</evidence>
<dbReference type="AlphaFoldDB" id="A0A5Q0MB20"/>
<sequence length="80" mass="8792">MEAARRLVLFPNGKHIAFPEKEKLTHIWEPLAWSCPILVNLFPIGILFARTMPSQARTSLAARIDAALLAAQTLPAAPFA</sequence>